<evidence type="ECO:0000256" key="1">
    <source>
        <dbReference type="ARBA" id="ARBA00006484"/>
    </source>
</evidence>
<dbReference type="InterPro" id="IPR020904">
    <property type="entry name" value="Sc_DH/Rdtase_CS"/>
</dbReference>
<keyword evidence="5" id="KW-1185">Reference proteome</keyword>
<dbReference type="CDD" id="cd05233">
    <property type="entry name" value="SDR_c"/>
    <property type="match status" value="1"/>
</dbReference>
<dbReference type="PANTHER" id="PTHR42760">
    <property type="entry name" value="SHORT-CHAIN DEHYDROGENASES/REDUCTASES FAMILY MEMBER"/>
    <property type="match status" value="1"/>
</dbReference>
<gene>
    <name evidence="4" type="ORF">LOC68_23920</name>
</gene>
<evidence type="ECO:0000313" key="4">
    <source>
        <dbReference type="EMBL" id="MCC9631454.1"/>
    </source>
</evidence>
<dbReference type="AlphaFoldDB" id="A0A9X1SM98"/>
<name>A0A9X1SM98_9BACT</name>
<dbReference type="EMBL" id="JAJKFT010000010">
    <property type="protein sequence ID" value="MCC9631454.1"/>
    <property type="molecule type" value="Genomic_DNA"/>
</dbReference>
<evidence type="ECO:0000259" key="3">
    <source>
        <dbReference type="SMART" id="SM00822"/>
    </source>
</evidence>
<comment type="caution">
    <text evidence="4">The sequence shown here is derived from an EMBL/GenBank/DDBJ whole genome shotgun (WGS) entry which is preliminary data.</text>
</comment>
<dbReference type="Pfam" id="PF00106">
    <property type="entry name" value="adh_short"/>
    <property type="match status" value="1"/>
</dbReference>
<dbReference type="Gene3D" id="3.40.50.720">
    <property type="entry name" value="NAD(P)-binding Rossmann-like Domain"/>
    <property type="match status" value="1"/>
</dbReference>
<dbReference type="InterPro" id="IPR036291">
    <property type="entry name" value="NAD(P)-bd_dom_sf"/>
</dbReference>
<dbReference type="RefSeq" id="WP_230223436.1">
    <property type="nucleotide sequence ID" value="NZ_JAJKFT010000010.1"/>
</dbReference>
<dbReference type="PANTHER" id="PTHR42760:SF40">
    <property type="entry name" value="3-OXOACYL-[ACYL-CARRIER-PROTEIN] REDUCTASE, CHLOROPLASTIC"/>
    <property type="match status" value="1"/>
</dbReference>
<dbReference type="InterPro" id="IPR057326">
    <property type="entry name" value="KR_dom"/>
</dbReference>
<organism evidence="4 5">
    <name type="scientific">Blastopirellula sediminis</name>
    <dbReference type="NCBI Taxonomy" id="2894196"/>
    <lineage>
        <taxon>Bacteria</taxon>
        <taxon>Pseudomonadati</taxon>
        <taxon>Planctomycetota</taxon>
        <taxon>Planctomycetia</taxon>
        <taxon>Pirellulales</taxon>
        <taxon>Pirellulaceae</taxon>
        <taxon>Blastopirellula</taxon>
    </lineage>
</organism>
<accession>A0A9X1SM98</accession>
<protein>
    <submittedName>
        <fullName evidence="4">SDR family oxidoreductase</fullName>
    </submittedName>
</protein>
<dbReference type="FunFam" id="3.40.50.720:FF:000084">
    <property type="entry name" value="Short-chain dehydrogenase reductase"/>
    <property type="match status" value="1"/>
</dbReference>
<dbReference type="SUPFAM" id="SSF51735">
    <property type="entry name" value="NAD(P)-binding Rossmann-fold domains"/>
    <property type="match status" value="1"/>
</dbReference>
<dbReference type="Proteomes" id="UP001139103">
    <property type="component" value="Unassembled WGS sequence"/>
</dbReference>
<dbReference type="PRINTS" id="PR00080">
    <property type="entry name" value="SDRFAMILY"/>
</dbReference>
<dbReference type="PRINTS" id="PR00081">
    <property type="entry name" value="GDHRDH"/>
</dbReference>
<comment type="similarity">
    <text evidence="1 2">Belongs to the short-chain dehydrogenases/reductases (SDR) family.</text>
</comment>
<evidence type="ECO:0000256" key="2">
    <source>
        <dbReference type="RuleBase" id="RU000363"/>
    </source>
</evidence>
<proteinExistence type="inferred from homology"/>
<dbReference type="InterPro" id="IPR002347">
    <property type="entry name" value="SDR_fam"/>
</dbReference>
<sequence>MSLAEKSALVVGGGTGIGLAIAQALAEAGAKVAIAGRRFDVLELASETTKAEIHCHSVDVSDRKNVLDLVEWANQTLGKVDILVNAAGVNIKNRSMEAMTPEDWDRMIQINTTGAYNLMYAVLPQMRERQDGLIINISSIAGKRAIALGGIAYAASKFAMTALGTAAGNEENKNGVRITNIYPGEVDTPLLLQRPKPVTEEHRGRMLQPEDFKEVVMAICNLPPRAHVPELILKPTLQEYV</sequence>
<reference evidence="4" key="1">
    <citation type="submission" date="2021-11" db="EMBL/GenBank/DDBJ databases">
        <title>Genome sequence.</title>
        <authorList>
            <person name="Sun Q."/>
        </authorList>
    </citation>
    <scope>NUCLEOTIDE SEQUENCE</scope>
    <source>
        <strain evidence="4">JC732</strain>
    </source>
</reference>
<dbReference type="PROSITE" id="PS00061">
    <property type="entry name" value="ADH_SHORT"/>
    <property type="match status" value="1"/>
</dbReference>
<dbReference type="GO" id="GO:0016616">
    <property type="term" value="F:oxidoreductase activity, acting on the CH-OH group of donors, NAD or NADP as acceptor"/>
    <property type="evidence" value="ECO:0007669"/>
    <property type="project" value="TreeGrafter"/>
</dbReference>
<dbReference type="GO" id="GO:0030497">
    <property type="term" value="P:fatty acid elongation"/>
    <property type="evidence" value="ECO:0007669"/>
    <property type="project" value="TreeGrafter"/>
</dbReference>
<evidence type="ECO:0000313" key="5">
    <source>
        <dbReference type="Proteomes" id="UP001139103"/>
    </source>
</evidence>
<feature type="domain" description="Ketoreductase" evidence="3">
    <location>
        <begin position="6"/>
        <end position="184"/>
    </location>
</feature>
<dbReference type="SMART" id="SM00822">
    <property type="entry name" value="PKS_KR"/>
    <property type="match status" value="1"/>
</dbReference>